<feature type="transmembrane region" description="Helical" evidence="14">
    <location>
        <begin position="460"/>
        <end position="478"/>
    </location>
</feature>
<evidence type="ECO:0000256" key="4">
    <source>
        <dbReference type="ARBA" id="ARBA00007971"/>
    </source>
</evidence>
<keyword evidence="8 14" id="KW-1133">Transmembrane helix</keyword>
<feature type="region of interest" description="Disordered" evidence="13">
    <location>
        <begin position="524"/>
        <end position="549"/>
    </location>
</feature>
<name>A0A0K6HCH5_9GAMM</name>
<dbReference type="GO" id="GO:0005886">
    <property type="term" value="C:plasma membrane"/>
    <property type="evidence" value="ECO:0007669"/>
    <property type="project" value="UniProtKB-SubCell"/>
</dbReference>
<reference evidence="18" key="1">
    <citation type="submission" date="2015-08" db="EMBL/GenBank/DDBJ databases">
        <authorList>
            <person name="Varghese N."/>
        </authorList>
    </citation>
    <scope>NUCLEOTIDE SEQUENCE [LARGE SCALE GENOMIC DNA]</scope>
    <source>
        <strain evidence="18">DSM 27808</strain>
    </source>
</reference>
<dbReference type="RefSeq" id="WP_055439876.1">
    <property type="nucleotide sequence ID" value="NZ_CYHB01000011.1"/>
</dbReference>
<evidence type="ECO:0000256" key="1">
    <source>
        <dbReference type="ARBA" id="ARBA00003820"/>
    </source>
</evidence>
<dbReference type="EMBL" id="CYHB01000011">
    <property type="protein sequence ID" value="CUA88548.1"/>
    <property type="molecule type" value="Genomic_DNA"/>
</dbReference>
<dbReference type="InterPro" id="IPR045851">
    <property type="entry name" value="AMP-bd_C_sf"/>
</dbReference>
<evidence type="ECO:0000256" key="14">
    <source>
        <dbReference type="SAM" id="Phobius"/>
    </source>
</evidence>
<comment type="subunit">
    <text evidence="11">The basal body constitutes a major portion of the flagellar organelle and consists of four rings (L,P,S, and M) mounted on a central rod. The M ring is integral to the inner membrane of the cell and may be connected to the flagellar rod via the S ring. The S (supramembrane ring) lies just distal to the M ring. The L and P rings lie in the outer membrane and the periplasmic space, respectively.</text>
</comment>
<feature type="transmembrane region" description="Helical" evidence="14">
    <location>
        <begin position="31"/>
        <end position="52"/>
    </location>
</feature>
<organism evidence="17 18">
    <name type="scientific">Pseudidiomarina woesei</name>
    <dbReference type="NCBI Taxonomy" id="1381080"/>
    <lineage>
        <taxon>Bacteria</taxon>
        <taxon>Pseudomonadati</taxon>
        <taxon>Pseudomonadota</taxon>
        <taxon>Gammaproteobacteria</taxon>
        <taxon>Alteromonadales</taxon>
        <taxon>Idiomarinaceae</taxon>
        <taxon>Pseudidiomarina</taxon>
    </lineage>
</organism>
<keyword evidence="18" id="KW-1185">Reference proteome</keyword>
<feature type="domain" description="Flagellar M-ring N-terminal" evidence="15">
    <location>
        <begin position="53"/>
        <end position="227"/>
    </location>
</feature>
<dbReference type="PIRSF" id="PIRSF004862">
    <property type="entry name" value="FliF"/>
    <property type="match status" value="1"/>
</dbReference>
<dbReference type="AlphaFoldDB" id="A0A0K6HCH5"/>
<evidence type="ECO:0000256" key="12">
    <source>
        <dbReference type="PIRNR" id="PIRNR004862"/>
    </source>
</evidence>
<comment type="function">
    <text evidence="1 12">The M ring may be actively involved in energy transduction.</text>
</comment>
<keyword evidence="10 12" id="KW-0975">Bacterial flagellum</keyword>
<proteinExistence type="inferred from homology"/>
<evidence type="ECO:0000313" key="17">
    <source>
        <dbReference type="EMBL" id="CUA88548.1"/>
    </source>
</evidence>
<keyword evidence="17" id="KW-0969">Cilium</keyword>
<evidence type="ECO:0000256" key="10">
    <source>
        <dbReference type="ARBA" id="ARBA00023143"/>
    </source>
</evidence>
<dbReference type="Pfam" id="PF08345">
    <property type="entry name" value="YscJ_FliF_C"/>
    <property type="match status" value="1"/>
</dbReference>
<dbReference type="Gene3D" id="3.30.300.30">
    <property type="match status" value="1"/>
</dbReference>
<dbReference type="InterPro" id="IPR043427">
    <property type="entry name" value="YscJ/FliF"/>
</dbReference>
<evidence type="ECO:0000256" key="6">
    <source>
        <dbReference type="ARBA" id="ARBA00022475"/>
    </source>
</evidence>
<dbReference type="PRINTS" id="PR01009">
    <property type="entry name" value="FLGMRINGFLIF"/>
</dbReference>
<evidence type="ECO:0000256" key="2">
    <source>
        <dbReference type="ARBA" id="ARBA00004117"/>
    </source>
</evidence>
<dbReference type="InterPro" id="IPR013556">
    <property type="entry name" value="Flag_M-ring_C"/>
</dbReference>
<evidence type="ECO:0000259" key="16">
    <source>
        <dbReference type="Pfam" id="PF08345"/>
    </source>
</evidence>
<comment type="subcellular location">
    <subcellularLocation>
        <location evidence="2 12">Bacterial flagellum basal body</location>
    </subcellularLocation>
    <subcellularLocation>
        <location evidence="3">Cell membrane</location>
        <topology evidence="3">Multi-pass membrane protein</topology>
    </subcellularLocation>
</comment>
<sequence length="589" mass="64943">MEATQAQTMNSPAPGAVAPQQWLNKLKQSGLVPLLIGGAAFIGLVFALVMWASAPEYRVLYSNLSEADGGRIVNELDTRQIPYQLNGAGTILVPSDQVHKLRLQMAEQGLPQGGNAGFSLMDNQAFGISQFAEQVNFQRALEGELSSSMESLGPVQKARVHLAMAKASVFVREREPAKASVILTLHPGRKLGDGQVQAIIHMVSSSVPELAPDNVTVVDQYGALLSQNNRDDALSGSKLDYIQQVERSYQQRIENILIPILGRDNIKAQVVAQIDFSKREATAERYSPNQTADTAAIRSIQRNTNLQGSGNGAMGIPGALTNTPPGVEPSPVEAPAEGDEGEVATNTGTRAVQQDQVVNYELDRFVEHVDHQRGQLERLSVAVVINHRTTLDEEGNPQMVPRSDEELEYINRLVRQAMGFQEARGDQIEVVNSPFVNERDNVVEEPWYKQPAVMQLAQNIVRYVLAGIGILLLYLMLLRPLMKRYVHITPAAEGAVATNGKGTLRAVVGDDDDMEEVVVKRRRRKDGSTYDDENDFDDEEAAGDSFHWPEQRKNKSYTQALAKAKEIAQSNPRQVARILQNWMNEDDHV</sequence>
<keyword evidence="17" id="KW-0282">Flagellum</keyword>
<dbReference type="Pfam" id="PF01514">
    <property type="entry name" value="YscJ_FliF"/>
    <property type="match status" value="1"/>
</dbReference>
<dbReference type="GO" id="GO:0071973">
    <property type="term" value="P:bacterial-type flagellum-dependent cell motility"/>
    <property type="evidence" value="ECO:0007669"/>
    <property type="project" value="InterPro"/>
</dbReference>
<keyword evidence="17" id="KW-0966">Cell projection</keyword>
<evidence type="ECO:0000259" key="15">
    <source>
        <dbReference type="Pfam" id="PF01514"/>
    </source>
</evidence>
<evidence type="ECO:0000256" key="3">
    <source>
        <dbReference type="ARBA" id="ARBA00004651"/>
    </source>
</evidence>
<accession>A0A0K6HCH5</accession>
<protein>
    <recommendedName>
        <fullName evidence="5 12">Flagellar M-ring protein</fullName>
    </recommendedName>
</protein>
<evidence type="ECO:0000256" key="13">
    <source>
        <dbReference type="SAM" id="MobiDB-lite"/>
    </source>
</evidence>
<keyword evidence="6" id="KW-1003">Cell membrane</keyword>
<evidence type="ECO:0000256" key="7">
    <source>
        <dbReference type="ARBA" id="ARBA00022692"/>
    </source>
</evidence>
<evidence type="ECO:0000256" key="9">
    <source>
        <dbReference type="ARBA" id="ARBA00023136"/>
    </source>
</evidence>
<dbReference type="InterPro" id="IPR006182">
    <property type="entry name" value="FliF_N_dom"/>
</dbReference>
<evidence type="ECO:0000256" key="11">
    <source>
        <dbReference type="ARBA" id="ARBA00025936"/>
    </source>
</evidence>
<gene>
    <name evidence="17" type="ORF">Ga0061064_2246</name>
</gene>
<keyword evidence="9 14" id="KW-0472">Membrane</keyword>
<feature type="domain" description="Flagellar M-ring C-terminal" evidence="16">
    <location>
        <begin position="257"/>
        <end position="435"/>
    </location>
</feature>
<evidence type="ECO:0000256" key="8">
    <source>
        <dbReference type="ARBA" id="ARBA00022989"/>
    </source>
</evidence>
<dbReference type="GO" id="GO:0009431">
    <property type="term" value="C:bacterial-type flagellum basal body, MS ring"/>
    <property type="evidence" value="ECO:0007669"/>
    <property type="project" value="InterPro"/>
</dbReference>
<feature type="region of interest" description="Disordered" evidence="13">
    <location>
        <begin position="304"/>
        <end position="342"/>
    </location>
</feature>
<evidence type="ECO:0000313" key="18">
    <source>
        <dbReference type="Proteomes" id="UP000182598"/>
    </source>
</evidence>
<evidence type="ECO:0000256" key="5">
    <source>
        <dbReference type="ARBA" id="ARBA00017949"/>
    </source>
</evidence>
<dbReference type="NCBIfam" id="TIGR00206">
    <property type="entry name" value="fliF"/>
    <property type="match status" value="1"/>
</dbReference>
<dbReference type="OrthoDB" id="8554211at2"/>
<feature type="compositionally biased region" description="Acidic residues" evidence="13">
    <location>
        <begin position="529"/>
        <end position="542"/>
    </location>
</feature>
<keyword evidence="7 14" id="KW-0812">Transmembrane</keyword>
<dbReference type="PANTHER" id="PTHR30046:SF0">
    <property type="entry name" value="FLAGELLAR M-RING PROTEIN"/>
    <property type="match status" value="1"/>
</dbReference>
<dbReference type="GO" id="GO:0003774">
    <property type="term" value="F:cytoskeletal motor activity"/>
    <property type="evidence" value="ECO:0007669"/>
    <property type="project" value="InterPro"/>
</dbReference>
<dbReference type="Proteomes" id="UP000182598">
    <property type="component" value="Unassembled WGS sequence"/>
</dbReference>
<comment type="similarity">
    <text evidence="4 12">Belongs to the FliF family.</text>
</comment>
<dbReference type="InterPro" id="IPR000067">
    <property type="entry name" value="FlgMring_FliF"/>
</dbReference>
<dbReference type="PANTHER" id="PTHR30046">
    <property type="entry name" value="FLAGELLAR M-RING PROTEIN"/>
    <property type="match status" value="1"/>
</dbReference>